<comment type="caution">
    <text evidence="2">The sequence shown here is derived from an EMBL/GenBank/DDBJ whole genome shotgun (WGS) entry which is preliminary data.</text>
</comment>
<feature type="region of interest" description="Disordered" evidence="1">
    <location>
        <begin position="78"/>
        <end position="109"/>
    </location>
</feature>
<evidence type="ECO:0000256" key="1">
    <source>
        <dbReference type="SAM" id="MobiDB-lite"/>
    </source>
</evidence>
<dbReference type="Proteomes" id="UP001365128">
    <property type="component" value="Unassembled WGS sequence"/>
</dbReference>
<name>A0ABR1LSY6_9PEZI</name>
<keyword evidence="3" id="KW-1185">Reference proteome</keyword>
<accession>A0ABR1LSY6</accession>
<evidence type="ECO:0000313" key="3">
    <source>
        <dbReference type="Proteomes" id="UP001365128"/>
    </source>
</evidence>
<protein>
    <submittedName>
        <fullName evidence="2">Uncharacterized protein</fullName>
    </submittedName>
</protein>
<feature type="compositionally biased region" description="Low complexity" evidence="1">
    <location>
        <begin position="418"/>
        <end position="428"/>
    </location>
</feature>
<evidence type="ECO:0000313" key="2">
    <source>
        <dbReference type="EMBL" id="KAK7537890.1"/>
    </source>
</evidence>
<sequence length="613" mass="66618">MPPARCEAMAFFCSLRHLHRRRRRCRRRYHASQLAEHDGHAYVDRGRTDASSVSQLAAQGTASSWTLAIARWVAPQRATRRDRMTNDASSHACSPPTYLPTYPHTQADSSIRPQLRHVTHPSLPPLEDTGTSPDKARTNIEAREPKHLEQGCSRFAEATTSTWRGGQTTCFSLRYSFSVLGPAPGPICAWEPSRLADRRGGDIGTGGHWGAVRRDSSGDEKLLDEEVNFGRKEHDHLPVWVTPMGENGLVAMRRDASEPDGKSAKMATTWLAADVPEVPWPKQDARTHAARTGPPLTKVVAAAKASQPASQPAMAAGTPPLANSGAALQKKRCGKCICRSTPVEGLLGFSCNTTTRREQPAPTHAGASEDGSIGAVSTWRRDAVPCRTSSRRTSVHRADRRIAAKRGVVGQTERTEQTEQFQSSTASQGKRERRAKTSRLIFSHLTAFTASIHPSIHPSIPFRCSRPLLLTPLLQFLRGPHGTHNFPMGNAMRCDAGAPCSFWVGRSPHPRRAPNSVSPGLSSAGRARRHGVFHVFLRPTVKDDSKSVSQPASQPLFFGRLSLARSLTLGPLPNLRRGSVAPLLQTAWHAGQPVGQGGSSPASIWRSGAAMSN</sequence>
<feature type="region of interest" description="Disordered" evidence="1">
    <location>
        <begin position="356"/>
        <end position="435"/>
    </location>
</feature>
<organism evidence="2 3">
    <name type="scientific">Phyllosticta citricarpa</name>
    <dbReference type="NCBI Taxonomy" id="55181"/>
    <lineage>
        <taxon>Eukaryota</taxon>
        <taxon>Fungi</taxon>
        <taxon>Dikarya</taxon>
        <taxon>Ascomycota</taxon>
        <taxon>Pezizomycotina</taxon>
        <taxon>Dothideomycetes</taxon>
        <taxon>Dothideomycetes incertae sedis</taxon>
        <taxon>Botryosphaeriales</taxon>
        <taxon>Phyllostictaceae</taxon>
        <taxon>Phyllosticta</taxon>
    </lineage>
</organism>
<gene>
    <name evidence="2" type="ORF">IWX46DRAFT_583429</name>
</gene>
<reference evidence="2 3" key="1">
    <citation type="submission" date="2024-04" db="EMBL/GenBank/DDBJ databases">
        <title>Phyllosticta paracitricarpa is synonymous to the EU quarantine fungus P. citricarpa based on phylogenomic analyses.</title>
        <authorList>
            <consortium name="Lawrence Berkeley National Laboratory"/>
            <person name="Van Ingen-Buijs V.A."/>
            <person name="Van Westerhoven A.C."/>
            <person name="Haridas S."/>
            <person name="Skiadas P."/>
            <person name="Martin F."/>
            <person name="Groenewald J.Z."/>
            <person name="Crous P.W."/>
            <person name="Seidl M.F."/>
        </authorList>
    </citation>
    <scope>NUCLEOTIDE SEQUENCE [LARGE SCALE GENOMIC DNA]</scope>
    <source>
        <strain evidence="2 3">CBS 122670</strain>
    </source>
</reference>
<proteinExistence type="predicted"/>
<dbReference type="EMBL" id="JBBPDW010000032">
    <property type="protein sequence ID" value="KAK7537890.1"/>
    <property type="molecule type" value="Genomic_DNA"/>
</dbReference>
<feature type="region of interest" description="Disordered" evidence="1">
    <location>
        <begin position="592"/>
        <end position="613"/>
    </location>
</feature>